<dbReference type="EMBL" id="JABVEG010000005">
    <property type="protein sequence ID" value="NUI82815.1"/>
    <property type="molecule type" value="Genomic_DNA"/>
</dbReference>
<evidence type="ECO:0000256" key="5">
    <source>
        <dbReference type="ARBA" id="ARBA00023136"/>
    </source>
</evidence>
<protein>
    <recommendedName>
        <fullName evidence="6">Transporter</fullName>
    </recommendedName>
</protein>
<feature type="transmembrane region" description="Helical" evidence="7">
    <location>
        <begin position="145"/>
        <end position="166"/>
    </location>
</feature>
<feature type="transmembrane region" description="Helical" evidence="7">
    <location>
        <begin position="97"/>
        <end position="125"/>
    </location>
</feature>
<feature type="transmembrane region" description="Helical" evidence="7">
    <location>
        <begin position="295"/>
        <end position="323"/>
    </location>
</feature>
<dbReference type="PANTHER" id="PTHR42948:SF1">
    <property type="entry name" value="TRANSPORTER"/>
    <property type="match status" value="1"/>
</dbReference>
<dbReference type="InterPro" id="IPR047218">
    <property type="entry name" value="YocR/YhdH-like"/>
</dbReference>
<keyword evidence="5 7" id="KW-0472">Membrane</keyword>
<comment type="subcellular location">
    <subcellularLocation>
        <location evidence="1">Membrane</location>
        <topology evidence="1">Multi-pass membrane protein</topology>
    </subcellularLocation>
</comment>
<evidence type="ECO:0000313" key="8">
    <source>
        <dbReference type="EMBL" id="NUI82815.1"/>
    </source>
</evidence>
<evidence type="ECO:0000256" key="1">
    <source>
        <dbReference type="ARBA" id="ARBA00004141"/>
    </source>
</evidence>
<feature type="transmembrane region" description="Helical" evidence="7">
    <location>
        <begin position="383"/>
        <end position="404"/>
    </location>
</feature>
<evidence type="ECO:0000256" key="4">
    <source>
        <dbReference type="ARBA" id="ARBA00022989"/>
    </source>
</evidence>
<feature type="transmembrane region" description="Helical" evidence="7">
    <location>
        <begin position="12"/>
        <end position="31"/>
    </location>
</feature>
<sequence>MKRLSKESQWKTSTGFILASAGSAIGLGAMWKFPYMAGIYGGGAFLLLFLIFTIFVGLPLLIMEFTVGKMGRTYTTQIYSKLTGKKWLNIIGWNGNLAVFILFGFYSVIGGWIIIYIGNVILQMLSIEKTSLTSINFEAIISNPWLTVLGQGIFIFLTMIIVMLGVEKGLEKASKVMMPLLFIFLIIVVVKSLTLDGAVDGVRYILQPRLEDISMEGILFALGQSFFTLSLGTTGMITYASYAPKEMTIKSSAISIVIMNILVSVLAGLAIFPALKTFGYEPQEGPGLLFIVLPLVFNQMGFGVTFYFLFLILFLFAALTSSISLLELNVSNFTKNDNSKRKSVAFIASILILMISIPATLSFSSLSDIKFGAGTIFDNMDFVVSNILMPLGALGTTLVVGQLLDKDALKESFGRDKFKFFAPWYFLIKFVMPVVIILVFIVQLF</sequence>
<keyword evidence="9" id="KW-1185">Reference proteome</keyword>
<dbReference type="Pfam" id="PF00209">
    <property type="entry name" value="SNF"/>
    <property type="match status" value="2"/>
</dbReference>
<keyword evidence="2 6" id="KW-0813">Transport</keyword>
<feature type="transmembrane region" description="Helical" evidence="7">
    <location>
        <begin position="254"/>
        <end position="275"/>
    </location>
</feature>
<dbReference type="PRINTS" id="PR00176">
    <property type="entry name" value="NANEUSMPORT"/>
</dbReference>
<feature type="transmembrane region" description="Helical" evidence="7">
    <location>
        <begin position="344"/>
        <end position="363"/>
    </location>
</feature>
<organism evidence="8 9">
    <name type="scientific">Staphylococcus borealis</name>
    <dbReference type="NCBI Taxonomy" id="2742203"/>
    <lineage>
        <taxon>Bacteria</taxon>
        <taxon>Bacillati</taxon>
        <taxon>Bacillota</taxon>
        <taxon>Bacilli</taxon>
        <taxon>Bacillales</taxon>
        <taxon>Staphylococcaceae</taxon>
        <taxon>Staphylococcus</taxon>
    </lineage>
</organism>
<dbReference type="Proteomes" id="UP000610527">
    <property type="component" value="Unassembled WGS sequence"/>
</dbReference>
<gene>
    <name evidence="8" type="ORF">HUN84_08795</name>
</gene>
<feature type="transmembrane region" description="Helical" evidence="7">
    <location>
        <begin position="218"/>
        <end position="242"/>
    </location>
</feature>
<reference evidence="8 9" key="1">
    <citation type="submission" date="2020-06" db="EMBL/GenBank/DDBJ databases">
        <title>Staphylococcus borealis sp. nov. -A novel member of the Staphylococcaceae family isolated from skin and blood in humans.</title>
        <authorList>
            <person name="Pain M."/>
            <person name="Wolden R."/>
            <person name="Jaen-Luchoro D."/>
            <person name="Salva-Serra F."/>
            <person name="Iglesias B.P."/>
            <person name="Karlsson R."/>
            <person name="Klingenberg C."/>
            <person name="Cavanagh J.P."/>
        </authorList>
    </citation>
    <scope>NUCLEOTIDE SEQUENCE [LARGE SCALE GENOMIC DNA]</scope>
    <source>
        <strain evidence="8 9">58-22</strain>
    </source>
</reference>
<dbReference type="PANTHER" id="PTHR42948">
    <property type="entry name" value="TRANSPORTER"/>
    <property type="match status" value="1"/>
</dbReference>
<comment type="caution">
    <text evidence="8">The sequence shown here is derived from an EMBL/GenBank/DDBJ whole genome shotgun (WGS) entry which is preliminary data.</text>
</comment>
<feature type="transmembrane region" description="Helical" evidence="7">
    <location>
        <begin position="424"/>
        <end position="444"/>
    </location>
</feature>
<keyword evidence="3 6" id="KW-0812">Transmembrane</keyword>
<evidence type="ECO:0000256" key="6">
    <source>
        <dbReference type="RuleBase" id="RU003732"/>
    </source>
</evidence>
<dbReference type="InterPro" id="IPR000175">
    <property type="entry name" value="Na/ntran_symport"/>
</dbReference>
<keyword evidence="4 7" id="KW-1133">Transmembrane helix</keyword>
<proteinExistence type="inferred from homology"/>
<dbReference type="CDD" id="cd10336">
    <property type="entry name" value="SLC6sbd_Tyt1-Like"/>
    <property type="match status" value="1"/>
</dbReference>
<name>A0ABX2LUC3_9STAP</name>
<feature type="transmembrane region" description="Helical" evidence="7">
    <location>
        <begin position="37"/>
        <end position="62"/>
    </location>
</feature>
<dbReference type="NCBIfam" id="NF037979">
    <property type="entry name" value="Na_transp"/>
    <property type="match status" value="1"/>
</dbReference>
<evidence type="ECO:0000256" key="7">
    <source>
        <dbReference type="SAM" id="Phobius"/>
    </source>
</evidence>
<comment type="similarity">
    <text evidence="6">Belongs to the sodium:neurotransmitter symporter (SNF) (TC 2.A.22) family.</text>
</comment>
<accession>A0ABX2LUC3</accession>
<feature type="transmembrane region" description="Helical" evidence="7">
    <location>
        <begin position="178"/>
        <end position="198"/>
    </location>
</feature>
<dbReference type="InterPro" id="IPR037272">
    <property type="entry name" value="SNS_sf"/>
</dbReference>
<evidence type="ECO:0000313" key="9">
    <source>
        <dbReference type="Proteomes" id="UP000610527"/>
    </source>
</evidence>
<dbReference type="SUPFAM" id="SSF161070">
    <property type="entry name" value="SNF-like"/>
    <property type="match status" value="1"/>
</dbReference>
<keyword evidence="6" id="KW-0769">Symport</keyword>
<dbReference type="PROSITE" id="PS50267">
    <property type="entry name" value="NA_NEUROTRAN_SYMP_3"/>
    <property type="match status" value="1"/>
</dbReference>
<evidence type="ECO:0000256" key="2">
    <source>
        <dbReference type="ARBA" id="ARBA00022448"/>
    </source>
</evidence>
<evidence type="ECO:0000256" key="3">
    <source>
        <dbReference type="ARBA" id="ARBA00022692"/>
    </source>
</evidence>
<dbReference type="PROSITE" id="PS00610">
    <property type="entry name" value="NA_NEUROTRAN_SYMP_1"/>
    <property type="match status" value="1"/>
</dbReference>